<feature type="transmembrane region" description="Helical" evidence="7">
    <location>
        <begin position="246"/>
        <end position="265"/>
    </location>
</feature>
<dbReference type="Proteomes" id="UP000549911">
    <property type="component" value="Unassembled WGS sequence"/>
</dbReference>
<keyword evidence="3" id="KW-1003">Cell membrane</keyword>
<evidence type="ECO:0000256" key="3">
    <source>
        <dbReference type="ARBA" id="ARBA00022475"/>
    </source>
</evidence>
<keyword evidence="4 7" id="KW-0812">Transmembrane</keyword>
<feature type="transmembrane region" description="Helical" evidence="7">
    <location>
        <begin position="376"/>
        <end position="401"/>
    </location>
</feature>
<dbReference type="Gene3D" id="1.20.1250.20">
    <property type="entry name" value="MFS general substrate transporter like domains"/>
    <property type="match status" value="1"/>
</dbReference>
<feature type="transmembrane region" description="Helical" evidence="7">
    <location>
        <begin position="493"/>
        <end position="512"/>
    </location>
</feature>
<keyword evidence="6 7" id="KW-0472">Membrane</keyword>
<organism evidence="9 10">
    <name type="scientific">Nocardioides cavernae</name>
    <dbReference type="NCBI Taxonomy" id="1921566"/>
    <lineage>
        <taxon>Bacteria</taxon>
        <taxon>Bacillati</taxon>
        <taxon>Actinomycetota</taxon>
        <taxon>Actinomycetes</taxon>
        <taxon>Propionibacteriales</taxon>
        <taxon>Nocardioidaceae</taxon>
        <taxon>Nocardioides</taxon>
    </lineage>
</organism>
<feature type="domain" description="Major facilitator superfamily (MFS) profile" evidence="8">
    <location>
        <begin position="31"/>
        <end position="516"/>
    </location>
</feature>
<feature type="transmembrane region" description="Helical" evidence="7">
    <location>
        <begin position="66"/>
        <end position="85"/>
    </location>
</feature>
<feature type="transmembrane region" description="Helical" evidence="7">
    <location>
        <begin position="352"/>
        <end position="370"/>
    </location>
</feature>
<dbReference type="CDD" id="cd17321">
    <property type="entry name" value="MFS_MMR_MDR_like"/>
    <property type="match status" value="1"/>
</dbReference>
<feature type="transmembrane region" description="Helical" evidence="7">
    <location>
        <begin position="155"/>
        <end position="175"/>
    </location>
</feature>
<dbReference type="RefSeq" id="WP_257029445.1">
    <property type="nucleotide sequence ID" value="NZ_JACCBW010000001.1"/>
</dbReference>
<dbReference type="Pfam" id="PF07690">
    <property type="entry name" value="MFS_1"/>
    <property type="match status" value="1"/>
</dbReference>
<accession>A0A7Y9GZS0</accession>
<feature type="transmembrane region" description="Helical" evidence="7">
    <location>
        <begin position="121"/>
        <end position="143"/>
    </location>
</feature>
<name>A0A7Y9GZS0_9ACTN</name>
<dbReference type="GO" id="GO:0022857">
    <property type="term" value="F:transmembrane transporter activity"/>
    <property type="evidence" value="ECO:0007669"/>
    <property type="project" value="InterPro"/>
</dbReference>
<evidence type="ECO:0000256" key="7">
    <source>
        <dbReference type="SAM" id="Phobius"/>
    </source>
</evidence>
<evidence type="ECO:0000256" key="2">
    <source>
        <dbReference type="ARBA" id="ARBA00022448"/>
    </source>
</evidence>
<evidence type="ECO:0000313" key="9">
    <source>
        <dbReference type="EMBL" id="NYE35359.1"/>
    </source>
</evidence>
<dbReference type="InterPro" id="IPR011701">
    <property type="entry name" value="MFS"/>
</dbReference>
<sequence>MTAQSSHPSPGPAPDLAPQAGSMTRARRWAAAGVLSLSLLVIVMDLTILNIAIPDLAEDLRPSSNQLLWIVDSYSLVLAGVLVSVSAIGDRWGRKKMLVAGYGVFGTASALALLADSAEAVIAIRSLLGLGAAMIMPTTLSMLRTVFQDPKERATALALWASVAGIGAAIGPLVGGALLEAFSWRSAFLINVPLMLAALVAALLLLPEARSARPGAWDVVAALQSLVGMVALIWSLKHFAKEQSLLVPESWAALAVGLALLTLFVRRCLASDRPFLDLRLFTRPQFTAGVVAALGAVLALAAAMLLLAQWMQLVEGYSPIQAGVRLVPSALAGAVAAGVSPWLAARLGARNVLAGSLALAAVGMVLIFAAPGELHYPTVLVALVMVGAGTGALALGSAMIMSGTPEDRAGNAAAIEEVSYDFGNVLGVAILGSVAALLYRVGLEGDRVLGGLPPELADAAGESVGNAVAIAGELGQPAIAQAAAVEFTHALEVTSLVGGITLLAVAALVFVLTPRDVDVTQQHH</sequence>
<feature type="transmembrane region" description="Helical" evidence="7">
    <location>
        <begin position="29"/>
        <end position="54"/>
    </location>
</feature>
<keyword evidence="2" id="KW-0813">Transport</keyword>
<dbReference type="EMBL" id="JACCBW010000001">
    <property type="protein sequence ID" value="NYE35359.1"/>
    <property type="molecule type" value="Genomic_DNA"/>
</dbReference>
<protein>
    <submittedName>
        <fullName evidence="9">DHA2 family multidrug resistance protein-like MFS transporter</fullName>
    </submittedName>
</protein>
<comment type="subcellular location">
    <subcellularLocation>
        <location evidence="1">Cell membrane</location>
        <topology evidence="1">Multi-pass membrane protein</topology>
    </subcellularLocation>
</comment>
<dbReference type="Gene3D" id="1.20.1720.10">
    <property type="entry name" value="Multidrug resistance protein D"/>
    <property type="match status" value="1"/>
</dbReference>
<dbReference type="PANTHER" id="PTHR42718">
    <property type="entry name" value="MAJOR FACILITATOR SUPERFAMILY MULTIDRUG TRANSPORTER MFSC"/>
    <property type="match status" value="1"/>
</dbReference>
<keyword evidence="10" id="KW-1185">Reference proteome</keyword>
<evidence type="ECO:0000256" key="5">
    <source>
        <dbReference type="ARBA" id="ARBA00022989"/>
    </source>
</evidence>
<dbReference type="InterPro" id="IPR036259">
    <property type="entry name" value="MFS_trans_sf"/>
</dbReference>
<proteinExistence type="predicted"/>
<dbReference type="AlphaFoldDB" id="A0A7Y9GZS0"/>
<evidence type="ECO:0000259" key="8">
    <source>
        <dbReference type="PROSITE" id="PS50850"/>
    </source>
</evidence>
<dbReference type="PRINTS" id="PR01036">
    <property type="entry name" value="TCRTETB"/>
</dbReference>
<feature type="transmembrane region" description="Helical" evidence="7">
    <location>
        <begin position="422"/>
        <end position="442"/>
    </location>
</feature>
<evidence type="ECO:0000256" key="6">
    <source>
        <dbReference type="ARBA" id="ARBA00023136"/>
    </source>
</evidence>
<keyword evidence="5 7" id="KW-1133">Transmembrane helix</keyword>
<dbReference type="InterPro" id="IPR020846">
    <property type="entry name" value="MFS_dom"/>
</dbReference>
<evidence type="ECO:0000256" key="1">
    <source>
        <dbReference type="ARBA" id="ARBA00004651"/>
    </source>
</evidence>
<evidence type="ECO:0000313" key="10">
    <source>
        <dbReference type="Proteomes" id="UP000549911"/>
    </source>
</evidence>
<dbReference type="PROSITE" id="PS50850">
    <property type="entry name" value="MFS"/>
    <property type="match status" value="1"/>
</dbReference>
<feature type="transmembrane region" description="Helical" evidence="7">
    <location>
        <begin position="215"/>
        <end position="234"/>
    </location>
</feature>
<comment type="caution">
    <text evidence="9">The sequence shown here is derived from an EMBL/GenBank/DDBJ whole genome shotgun (WGS) entry which is preliminary data.</text>
</comment>
<dbReference type="SUPFAM" id="SSF103473">
    <property type="entry name" value="MFS general substrate transporter"/>
    <property type="match status" value="1"/>
</dbReference>
<gene>
    <name evidence="9" type="ORF">F4692_000463</name>
</gene>
<feature type="transmembrane region" description="Helical" evidence="7">
    <location>
        <begin position="97"/>
        <end position="115"/>
    </location>
</feature>
<evidence type="ECO:0000256" key="4">
    <source>
        <dbReference type="ARBA" id="ARBA00022692"/>
    </source>
</evidence>
<feature type="transmembrane region" description="Helical" evidence="7">
    <location>
        <begin position="286"/>
        <end position="306"/>
    </location>
</feature>
<feature type="transmembrane region" description="Helical" evidence="7">
    <location>
        <begin position="187"/>
        <end position="206"/>
    </location>
</feature>
<reference evidence="9 10" key="1">
    <citation type="submission" date="2020-07" db="EMBL/GenBank/DDBJ databases">
        <authorList>
            <person name="Partida-Martinez L."/>
            <person name="Huntemann M."/>
            <person name="Clum A."/>
            <person name="Wang J."/>
            <person name="Palaniappan K."/>
            <person name="Ritter S."/>
            <person name="Chen I.-M."/>
            <person name="Stamatis D."/>
            <person name="Reddy T."/>
            <person name="O'Malley R."/>
            <person name="Daum C."/>
            <person name="Shapiro N."/>
            <person name="Ivanova N."/>
            <person name="Kyrpides N."/>
            <person name="Woyke T."/>
        </authorList>
    </citation>
    <scope>NUCLEOTIDE SEQUENCE [LARGE SCALE GENOMIC DNA]</scope>
    <source>
        <strain evidence="9 10">AT2.17</strain>
    </source>
</reference>
<dbReference type="PANTHER" id="PTHR42718:SF47">
    <property type="entry name" value="METHYL VIOLOGEN RESISTANCE PROTEIN SMVA"/>
    <property type="match status" value="1"/>
</dbReference>
<dbReference type="GO" id="GO:0005886">
    <property type="term" value="C:plasma membrane"/>
    <property type="evidence" value="ECO:0007669"/>
    <property type="project" value="UniProtKB-SubCell"/>
</dbReference>
<feature type="transmembrane region" description="Helical" evidence="7">
    <location>
        <begin position="326"/>
        <end position="345"/>
    </location>
</feature>
<reference evidence="9 10" key="2">
    <citation type="submission" date="2020-08" db="EMBL/GenBank/DDBJ databases">
        <title>The Agave Microbiome: Exploring the role of microbial communities in plant adaptations to desert environments.</title>
        <authorList>
            <person name="Partida-Martinez L.P."/>
        </authorList>
    </citation>
    <scope>NUCLEOTIDE SEQUENCE [LARGE SCALE GENOMIC DNA]</scope>
    <source>
        <strain evidence="9 10">AT2.17</strain>
    </source>
</reference>